<dbReference type="GO" id="GO:0046166">
    <property type="term" value="P:glyceraldehyde-3-phosphate biosynthetic process"/>
    <property type="evidence" value="ECO:0007669"/>
    <property type="project" value="TreeGrafter"/>
</dbReference>
<dbReference type="UniPathway" id="UPA00109">
    <property type="reaction ID" value="UER00189"/>
</dbReference>
<dbReference type="EC" id="5.3.1.1" evidence="3"/>
<accession>A0A6S6T1E7</accession>
<dbReference type="InterPro" id="IPR035990">
    <property type="entry name" value="TIM_sf"/>
</dbReference>
<dbReference type="Gene3D" id="3.20.20.70">
    <property type="entry name" value="Aldolase class I"/>
    <property type="match status" value="1"/>
</dbReference>
<evidence type="ECO:0000256" key="1">
    <source>
        <dbReference type="ARBA" id="ARBA00007422"/>
    </source>
</evidence>
<keyword evidence="3" id="KW-0324">Glycolysis</keyword>
<keyword evidence="2 3" id="KW-0413">Isomerase</keyword>
<evidence type="ECO:0000256" key="2">
    <source>
        <dbReference type="ARBA" id="ARBA00023235"/>
    </source>
</evidence>
<comment type="pathway">
    <text evidence="3">Carbohydrate degradation; glycolysis; D-glyceraldehyde 3-phosphate from glycerone phosphate: step 1/1.</text>
</comment>
<dbReference type="AlphaFoldDB" id="A0A6S6T1E7"/>
<comment type="pathway">
    <text evidence="3">Carbohydrate biosynthesis; gluconeogenesis.</text>
</comment>
<dbReference type="Pfam" id="PF00121">
    <property type="entry name" value="TIM"/>
    <property type="match status" value="1"/>
</dbReference>
<dbReference type="GO" id="GO:0019563">
    <property type="term" value="P:glycerol catabolic process"/>
    <property type="evidence" value="ECO:0007669"/>
    <property type="project" value="TreeGrafter"/>
</dbReference>
<gene>
    <name evidence="4" type="ORF">HELGO_WM16516</name>
</gene>
<protein>
    <recommendedName>
        <fullName evidence="3">Triosephosphate isomerase</fullName>
        <ecNumber evidence="3">5.3.1.1</ecNumber>
    </recommendedName>
</protein>
<dbReference type="GO" id="GO:0006094">
    <property type="term" value="P:gluconeogenesis"/>
    <property type="evidence" value="ECO:0007669"/>
    <property type="project" value="UniProtKB-UniPathway"/>
</dbReference>
<organism evidence="4">
    <name type="scientific">uncultured Campylobacterales bacterium</name>
    <dbReference type="NCBI Taxonomy" id="352960"/>
    <lineage>
        <taxon>Bacteria</taxon>
        <taxon>Pseudomonadati</taxon>
        <taxon>Campylobacterota</taxon>
        <taxon>Epsilonproteobacteria</taxon>
        <taxon>Campylobacterales</taxon>
        <taxon>environmental samples</taxon>
    </lineage>
</organism>
<dbReference type="SUPFAM" id="SSF51351">
    <property type="entry name" value="Triosephosphate isomerase (TIM)"/>
    <property type="match status" value="1"/>
</dbReference>
<sequence length="231" mass="25884">MILAANLKVNHTRTEIKEYTKSLETSLTSKKTKNEVLVFPNISGLDNYKVNNFTVGAQNAYPTKSGAYTGEICLEQLEHFDINTILIGHSERRVLLKESNDFIKQKFEFYKSKGFKIVFCIGESLDIREEGISKIKDFLYSQLDGIDLGYDNLIVAYEPIWSIGSGKTASVEQINETLDIIRTKFSSSLLYGGSVKATNIKEITDIKNCDGVLIGGASNEVKNFIEMIELI</sequence>
<dbReference type="GO" id="GO:0004807">
    <property type="term" value="F:triose-phosphate isomerase activity"/>
    <property type="evidence" value="ECO:0007669"/>
    <property type="project" value="UniProtKB-EC"/>
</dbReference>
<dbReference type="PANTHER" id="PTHR21139">
    <property type="entry name" value="TRIOSEPHOSPHATE ISOMERASE"/>
    <property type="match status" value="1"/>
</dbReference>
<dbReference type="EMBL" id="CACVAW010000033">
    <property type="protein sequence ID" value="CAA6808665.1"/>
    <property type="molecule type" value="Genomic_DNA"/>
</dbReference>
<dbReference type="UniPathway" id="UPA00138"/>
<dbReference type="PROSITE" id="PS51440">
    <property type="entry name" value="TIM_2"/>
    <property type="match status" value="1"/>
</dbReference>
<evidence type="ECO:0000256" key="3">
    <source>
        <dbReference type="RuleBase" id="RU363013"/>
    </source>
</evidence>
<dbReference type="InterPro" id="IPR013785">
    <property type="entry name" value="Aldolase_TIM"/>
</dbReference>
<dbReference type="PROSITE" id="PS00171">
    <property type="entry name" value="TIM_1"/>
    <property type="match status" value="1"/>
</dbReference>
<keyword evidence="3" id="KW-0963">Cytoplasm</keyword>
<comment type="similarity">
    <text evidence="1 3">Belongs to the triosephosphate isomerase family.</text>
</comment>
<name>A0A6S6T1E7_9BACT</name>
<proteinExistence type="inferred from homology"/>
<dbReference type="InterPro" id="IPR020861">
    <property type="entry name" value="Triosephosphate_isomerase_AS"/>
</dbReference>
<dbReference type="NCBIfam" id="NF000728">
    <property type="entry name" value="PRK00042.3-2"/>
    <property type="match status" value="1"/>
</dbReference>
<comment type="subunit">
    <text evidence="3">Homodimer.</text>
</comment>
<dbReference type="PANTHER" id="PTHR21139:SF42">
    <property type="entry name" value="TRIOSEPHOSPHATE ISOMERASE"/>
    <property type="match status" value="1"/>
</dbReference>
<comment type="subcellular location">
    <subcellularLocation>
        <location evidence="3">Cytoplasm</location>
    </subcellularLocation>
</comment>
<dbReference type="GO" id="GO:0006096">
    <property type="term" value="P:glycolytic process"/>
    <property type="evidence" value="ECO:0007669"/>
    <property type="project" value="UniProtKB-UniPathway"/>
</dbReference>
<comment type="catalytic activity">
    <reaction evidence="3">
        <text>D-glyceraldehyde 3-phosphate = dihydroxyacetone phosphate</text>
        <dbReference type="Rhea" id="RHEA:18585"/>
        <dbReference type="ChEBI" id="CHEBI:57642"/>
        <dbReference type="ChEBI" id="CHEBI:59776"/>
        <dbReference type="EC" id="5.3.1.1"/>
    </reaction>
</comment>
<dbReference type="InterPro" id="IPR000652">
    <property type="entry name" value="Triosephosphate_isomerase"/>
</dbReference>
<reference evidence="4" key="1">
    <citation type="submission" date="2020-01" db="EMBL/GenBank/DDBJ databases">
        <authorList>
            <person name="Meier V. D."/>
            <person name="Meier V D."/>
        </authorList>
    </citation>
    <scope>NUCLEOTIDE SEQUENCE</scope>
    <source>
        <strain evidence="4">HLG_WM_MAG_12</strain>
    </source>
</reference>
<evidence type="ECO:0000313" key="4">
    <source>
        <dbReference type="EMBL" id="CAA6808665.1"/>
    </source>
</evidence>
<keyword evidence="3" id="KW-0312">Gluconeogenesis</keyword>
<dbReference type="CDD" id="cd00311">
    <property type="entry name" value="TIM"/>
    <property type="match status" value="1"/>
</dbReference>
<dbReference type="GO" id="GO:0005829">
    <property type="term" value="C:cytosol"/>
    <property type="evidence" value="ECO:0007669"/>
    <property type="project" value="TreeGrafter"/>
</dbReference>